<feature type="compositionally biased region" description="Basic and acidic residues" evidence="1">
    <location>
        <begin position="97"/>
        <end position="107"/>
    </location>
</feature>
<dbReference type="Proteomes" id="UP001642360">
    <property type="component" value="Unassembled WGS sequence"/>
</dbReference>
<evidence type="ECO:0000256" key="1">
    <source>
        <dbReference type="SAM" id="MobiDB-lite"/>
    </source>
</evidence>
<feature type="region of interest" description="Disordered" evidence="1">
    <location>
        <begin position="92"/>
        <end position="113"/>
    </location>
</feature>
<name>A0ABC8RBQ6_9AQUA</name>
<organism evidence="2 3">
    <name type="scientific">Ilex paraguariensis</name>
    <name type="common">yerba mate</name>
    <dbReference type="NCBI Taxonomy" id="185542"/>
    <lineage>
        <taxon>Eukaryota</taxon>
        <taxon>Viridiplantae</taxon>
        <taxon>Streptophyta</taxon>
        <taxon>Embryophyta</taxon>
        <taxon>Tracheophyta</taxon>
        <taxon>Spermatophyta</taxon>
        <taxon>Magnoliopsida</taxon>
        <taxon>eudicotyledons</taxon>
        <taxon>Gunneridae</taxon>
        <taxon>Pentapetalae</taxon>
        <taxon>asterids</taxon>
        <taxon>campanulids</taxon>
        <taxon>Aquifoliales</taxon>
        <taxon>Aquifoliaceae</taxon>
        <taxon>Ilex</taxon>
    </lineage>
</organism>
<accession>A0ABC8RBQ6</accession>
<dbReference type="AlphaFoldDB" id="A0ABC8RBQ6"/>
<sequence>MEVVVLPSRVVEGGLVMLVKGIIVWRKILESTAQEDGDRGMRPFLDEGEETQEVIDIREEIGNDEKIGIEVGTQAGVDKAVGASESGCSIGFNGEAPKVEPGLKDGRGAMGAARRGEENTTWCGVVG</sequence>
<gene>
    <name evidence="2" type="ORF">ILEXP_LOCUS9770</name>
</gene>
<protein>
    <submittedName>
        <fullName evidence="2">Uncharacterized protein</fullName>
    </submittedName>
</protein>
<evidence type="ECO:0000313" key="3">
    <source>
        <dbReference type="Proteomes" id="UP001642360"/>
    </source>
</evidence>
<keyword evidence="3" id="KW-1185">Reference proteome</keyword>
<reference evidence="2 3" key="1">
    <citation type="submission" date="2024-02" db="EMBL/GenBank/DDBJ databases">
        <authorList>
            <person name="Vignale AGUSTIN F."/>
            <person name="Sosa J E."/>
            <person name="Modenutti C."/>
        </authorList>
    </citation>
    <scope>NUCLEOTIDE SEQUENCE [LARGE SCALE GENOMIC DNA]</scope>
</reference>
<proteinExistence type="predicted"/>
<comment type="caution">
    <text evidence="2">The sequence shown here is derived from an EMBL/GenBank/DDBJ whole genome shotgun (WGS) entry which is preliminary data.</text>
</comment>
<dbReference type="EMBL" id="CAUOFW020001194">
    <property type="protein sequence ID" value="CAK9142120.1"/>
    <property type="molecule type" value="Genomic_DNA"/>
</dbReference>
<evidence type="ECO:0000313" key="2">
    <source>
        <dbReference type="EMBL" id="CAK9142120.1"/>
    </source>
</evidence>